<dbReference type="EMBL" id="ACEC01000014">
    <property type="protein sequence ID" value="EEG32043.1"/>
    <property type="molecule type" value="Genomic_DNA"/>
</dbReference>
<sequence>MLKLFLFFNIFFIVPYLLTECQANKKLPLTVCTEPRKIDIDKKPPDVGK</sequence>
<gene>
    <name evidence="1" type="ORF">CLOSTMETH_00309</name>
</gene>
<reference evidence="1 2" key="1">
    <citation type="submission" date="2009-01" db="EMBL/GenBank/DDBJ databases">
        <authorList>
            <person name="Fulton L."/>
            <person name="Clifton S."/>
            <person name="Fulton B."/>
            <person name="Xu J."/>
            <person name="Minx P."/>
            <person name="Pepin K.H."/>
            <person name="Johnson M."/>
            <person name="Bhonagiri V."/>
            <person name="Nash W.E."/>
            <person name="Mardis E.R."/>
            <person name="Wilson R.K."/>
        </authorList>
    </citation>
    <scope>NUCLEOTIDE SEQUENCE [LARGE SCALE GENOMIC DNA]</scope>
    <source>
        <strain evidence="1 2">DSM 5476</strain>
    </source>
</reference>
<reference evidence="1 2" key="2">
    <citation type="submission" date="2009-02" db="EMBL/GenBank/DDBJ databases">
        <title>Draft genome sequence of Clostridium methylpentosum (DSM 5476).</title>
        <authorList>
            <person name="Sudarsanam P."/>
            <person name="Ley R."/>
            <person name="Guruge J."/>
            <person name="Turnbaugh P.J."/>
            <person name="Mahowald M."/>
            <person name="Liep D."/>
            <person name="Gordon J."/>
        </authorList>
    </citation>
    <scope>NUCLEOTIDE SEQUENCE [LARGE SCALE GENOMIC DNA]</scope>
    <source>
        <strain evidence="1 2">DSM 5476</strain>
    </source>
</reference>
<dbReference type="Proteomes" id="UP000003340">
    <property type="component" value="Unassembled WGS sequence"/>
</dbReference>
<keyword evidence="2" id="KW-1185">Reference proteome</keyword>
<proteinExistence type="predicted"/>
<evidence type="ECO:0000313" key="2">
    <source>
        <dbReference type="Proteomes" id="UP000003340"/>
    </source>
</evidence>
<accession>C0E914</accession>
<name>C0E914_9FIRM</name>
<protein>
    <submittedName>
        <fullName evidence="1">Uncharacterized protein</fullName>
    </submittedName>
</protein>
<dbReference type="AlphaFoldDB" id="C0E914"/>
<comment type="caution">
    <text evidence="1">The sequence shown here is derived from an EMBL/GenBank/DDBJ whole genome shotgun (WGS) entry which is preliminary data.</text>
</comment>
<organism evidence="1 2">
    <name type="scientific">[Clostridium] methylpentosum DSM 5476</name>
    <dbReference type="NCBI Taxonomy" id="537013"/>
    <lineage>
        <taxon>Bacteria</taxon>
        <taxon>Bacillati</taxon>
        <taxon>Bacillota</taxon>
        <taxon>Clostridia</taxon>
        <taxon>Eubacteriales</taxon>
        <taxon>Oscillospiraceae</taxon>
        <taxon>Oscillospiraceae incertae sedis</taxon>
    </lineage>
</organism>
<evidence type="ECO:0000313" key="1">
    <source>
        <dbReference type="EMBL" id="EEG32043.1"/>
    </source>
</evidence>
<dbReference type="HOGENOM" id="CLU_3134145_0_0_9"/>
<dbReference type="STRING" id="537013.CLOSTMETH_00309"/>